<evidence type="ECO:0000256" key="14">
    <source>
        <dbReference type="ARBA" id="ARBA00038342"/>
    </source>
</evidence>
<dbReference type="PROSITE" id="PS00518">
    <property type="entry name" value="ZF_RING_1"/>
    <property type="match status" value="1"/>
</dbReference>
<dbReference type="Pfam" id="PF22191">
    <property type="entry name" value="IBR_1"/>
    <property type="match status" value="1"/>
</dbReference>
<evidence type="ECO:0000313" key="20">
    <source>
        <dbReference type="Proteomes" id="UP000694546"/>
    </source>
</evidence>
<evidence type="ECO:0000256" key="8">
    <source>
        <dbReference type="ARBA" id="ARBA00022737"/>
    </source>
</evidence>
<dbReference type="PANTHER" id="PTHR11685">
    <property type="entry name" value="RBR FAMILY RING FINGER AND IBR DOMAIN-CONTAINING"/>
    <property type="match status" value="1"/>
</dbReference>
<dbReference type="GO" id="GO:0016567">
    <property type="term" value="P:protein ubiquitination"/>
    <property type="evidence" value="ECO:0007669"/>
    <property type="project" value="InterPro"/>
</dbReference>
<evidence type="ECO:0000313" key="19">
    <source>
        <dbReference type="Ensembl" id="ENSGMOP00000043783.1"/>
    </source>
</evidence>
<dbReference type="Proteomes" id="UP000694546">
    <property type="component" value="Chromosome 21"/>
</dbReference>
<dbReference type="EC" id="2.3.2.31" evidence="4"/>
<proteinExistence type="inferred from homology"/>
<dbReference type="InterPro" id="IPR013083">
    <property type="entry name" value="Znf_RING/FYVE/PHD"/>
</dbReference>
<dbReference type="RefSeq" id="XP_030201801.1">
    <property type="nucleotide sequence ID" value="XM_030345941.1"/>
</dbReference>
<dbReference type="OMA" id="GAICQMD"/>
<keyword evidence="13 16" id="KW-0472">Membrane</keyword>
<dbReference type="FunFam" id="3.30.40.10:FF:000051">
    <property type="entry name" value="RBR-type E3 ubiquitin transferase"/>
    <property type="match status" value="1"/>
</dbReference>
<evidence type="ECO:0000256" key="1">
    <source>
        <dbReference type="ARBA" id="ARBA00001798"/>
    </source>
</evidence>
<comment type="catalytic activity">
    <reaction evidence="1">
        <text>[E2 ubiquitin-conjugating enzyme]-S-ubiquitinyl-L-cysteine + [acceptor protein]-L-lysine = [E2 ubiquitin-conjugating enzyme]-L-cysteine + [acceptor protein]-N(6)-ubiquitinyl-L-lysine.</text>
        <dbReference type="EC" id="2.3.2.31"/>
    </reaction>
</comment>
<evidence type="ECO:0000256" key="15">
    <source>
        <dbReference type="PROSITE-ProRule" id="PRU00175"/>
    </source>
</evidence>
<comment type="subcellular location">
    <subcellularLocation>
        <location evidence="2">Membrane</location>
        <topology evidence="2">Single-pass membrane protein</topology>
    </subcellularLocation>
</comment>
<evidence type="ECO:0000256" key="4">
    <source>
        <dbReference type="ARBA" id="ARBA00012251"/>
    </source>
</evidence>
<comment type="pathway">
    <text evidence="3">Protein modification; protein ubiquitination.</text>
</comment>
<keyword evidence="9 15" id="KW-0863">Zinc-finger</keyword>
<keyword evidence="10" id="KW-0833">Ubl conjugation pathway</keyword>
<name>A0A8C5B944_GADMO</name>
<keyword evidence="6 16" id="KW-0812">Transmembrane</keyword>
<keyword evidence="11" id="KW-0862">Zinc</keyword>
<evidence type="ECO:0000256" key="7">
    <source>
        <dbReference type="ARBA" id="ARBA00022723"/>
    </source>
</evidence>
<keyword evidence="12 16" id="KW-1133">Transmembrane helix</keyword>
<dbReference type="InterPro" id="IPR017907">
    <property type="entry name" value="Znf_RING_CS"/>
</dbReference>
<organism evidence="19 20">
    <name type="scientific">Gadus morhua</name>
    <name type="common">Atlantic cod</name>
    <dbReference type="NCBI Taxonomy" id="8049"/>
    <lineage>
        <taxon>Eukaryota</taxon>
        <taxon>Metazoa</taxon>
        <taxon>Chordata</taxon>
        <taxon>Craniata</taxon>
        <taxon>Vertebrata</taxon>
        <taxon>Euteleostomi</taxon>
        <taxon>Actinopterygii</taxon>
        <taxon>Neopterygii</taxon>
        <taxon>Teleostei</taxon>
        <taxon>Neoteleostei</taxon>
        <taxon>Acanthomorphata</taxon>
        <taxon>Zeiogadaria</taxon>
        <taxon>Gadariae</taxon>
        <taxon>Gadiformes</taxon>
        <taxon>Gadoidei</taxon>
        <taxon>Gadidae</taxon>
        <taxon>Gadus</taxon>
    </lineage>
</organism>
<dbReference type="InterPro" id="IPR031127">
    <property type="entry name" value="E3_UB_ligase_RBR"/>
</dbReference>
<accession>A0A8C5B944</accession>
<dbReference type="SUPFAM" id="SSF57850">
    <property type="entry name" value="RING/U-box"/>
    <property type="match status" value="3"/>
</dbReference>
<evidence type="ECO:0000256" key="9">
    <source>
        <dbReference type="ARBA" id="ARBA00022771"/>
    </source>
</evidence>
<dbReference type="OrthoDB" id="10009520at2759"/>
<keyword evidence="7" id="KW-0479">Metal-binding</keyword>
<dbReference type="GO" id="GO:0031090">
    <property type="term" value="C:organelle membrane"/>
    <property type="evidence" value="ECO:0007669"/>
    <property type="project" value="UniProtKB-ARBA"/>
</dbReference>
<dbReference type="Pfam" id="PF01485">
    <property type="entry name" value="IBR"/>
    <property type="match status" value="1"/>
</dbReference>
<evidence type="ECO:0000256" key="12">
    <source>
        <dbReference type="ARBA" id="ARBA00022989"/>
    </source>
</evidence>
<dbReference type="InterPro" id="IPR002867">
    <property type="entry name" value="IBR_dom"/>
</dbReference>
<evidence type="ECO:0000259" key="18">
    <source>
        <dbReference type="PROSITE" id="PS51873"/>
    </source>
</evidence>
<gene>
    <name evidence="19" type="primary">LOC115534745</name>
</gene>
<dbReference type="Ensembl" id="ENSGMOT00000027978.1">
    <property type="protein sequence ID" value="ENSGMOP00000043783.1"/>
    <property type="gene ID" value="ENSGMOG00000030695.1"/>
</dbReference>
<dbReference type="KEGG" id="gmh:115534745"/>
<dbReference type="GeneTree" id="ENSGT00940000157701"/>
<dbReference type="InterPro" id="IPR044066">
    <property type="entry name" value="TRIAD_supradom"/>
</dbReference>
<evidence type="ECO:0000256" key="13">
    <source>
        <dbReference type="ARBA" id="ARBA00023136"/>
    </source>
</evidence>
<evidence type="ECO:0000256" key="16">
    <source>
        <dbReference type="SAM" id="Phobius"/>
    </source>
</evidence>
<dbReference type="PROSITE" id="PS51873">
    <property type="entry name" value="TRIAD"/>
    <property type="match status" value="1"/>
</dbReference>
<dbReference type="PROSITE" id="PS50089">
    <property type="entry name" value="ZF_RING_2"/>
    <property type="match status" value="1"/>
</dbReference>
<dbReference type="Gene3D" id="1.20.120.1750">
    <property type="match status" value="1"/>
</dbReference>
<evidence type="ECO:0000256" key="6">
    <source>
        <dbReference type="ARBA" id="ARBA00022692"/>
    </source>
</evidence>
<keyword evidence="5" id="KW-0808">Transferase</keyword>
<feature type="transmembrane region" description="Helical" evidence="16">
    <location>
        <begin position="254"/>
        <end position="276"/>
    </location>
</feature>
<feature type="domain" description="RING-type" evidence="18">
    <location>
        <begin position="15"/>
        <end position="236"/>
    </location>
</feature>
<evidence type="ECO:0000256" key="3">
    <source>
        <dbReference type="ARBA" id="ARBA00004906"/>
    </source>
</evidence>
<reference evidence="19" key="1">
    <citation type="submission" date="2025-08" db="UniProtKB">
        <authorList>
            <consortium name="Ensembl"/>
        </authorList>
    </citation>
    <scope>IDENTIFICATION</scope>
</reference>
<evidence type="ECO:0000256" key="10">
    <source>
        <dbReference type="ARBA" id="ARBA00022786"/>
    </source>
</evidence>
<dbReference type="GeneID" id="115534745"/>
<dbReference type="SMART" id="SM00647">
    <property type="entry name" value="IBR"/>
    <property type="match status" value="2"/>
</dbReference>
<dbReference type="GO" id="GO:0061630">
    <property type="term" value="F:ubiquitin protein ligase activity"/>
    <property type="evidence" value="ECO:0007669"/>
    <property type="project" value="UniProtKB-EC"/>
</dbReference>
<evidence type="ECO:0000259" key="17">
    <source>
        <dbReference type="PROSITE" id="PS50089"/>
    </source>
</evidence>
<dbReference type="GO" id="GO:0005737">
    <property type="term" value="C:cytoplasm"/>
    <property type="evidence" value="ECO:0007669"/>
    <property type="project" value="UniProtKB-ARBA"/>
</dbReference>
<dbReference type="RefSeq" id="XP_030201800.1">
    <property type="nucleotide sequence ID" value="XM_030345940.1"/>
</dbReference>
<dbReference type="GO" id="GO:0008270">
    <property type="term" value="F:zinc ion binding"/>
    <property type="evidence" value="ECO:0007669"/>
    <property type="project" value="UniProtKB-KW"/>
</dbReference>
<feature type="domain" description="RING-type" evidence="17">
    <location>
        <begin position="19"/>
        <end position="65"/>
    </location>
</feature>
<protein>
    <recommendedName>
        <fullName evidence="4">RBR-type E3 ubiquitin transferase</fullName>
        <ecNumber evidence="4">2.3.2.31</ecNumber>
    </recommendedName>
</protein>
<comment type="similarity">
    <text evidence="14">Belongs to the RBR family. RNF144 subfamily.</text>
</comment>
<reference evidence="19" key="2">
    <citation type="submission" date="2025-09" db="UniProtKB">
        <authorList>
            <consortium name="Ensembl"/>
        </authorList>
    </citation>
    <scope>IDENTIFICATION</scope>
</reference>
<evidence type="ECO:0000256" key="11">
    <source>
        <dbReference type="ARBA" id="ARBA00022833"/>
    </source>
</evidence>
<dbReference type="InterPro" id="IPR001841">
    <property type="entry name" value="Znf_RING"/>
</dbReference>
<evidence type="ECO:0000256" key="2">
    <source>
        <dbReference type="ARBA" id="ARBA00004167"/>
    </source>
</evidence>
<keyword evidence="20" id="KW-1185">Reference proteome</keyword>
<sequence>MSTWYQSGCGPSVAPLVSCKLCLGDFPSDRMTTVNQCRCVFCTLCLRRYVSLLLSEGLEAEVSCPDAACPERGRLLDTEIEVVVEPESMRRYRRLRFEREVLLDPGRTWCPAPSCQAVCRLQGAESAAPQAVGCPGCGLEFCSACRAQRHPGRTCPDPSGTVGRFLPGEHSSLMEGGVDDPVKPCPRCQVFIQRDQGCAQMTCRNCKHCFCWYCLDSLDEDVLLIHYDKGPCRNKLGHSRASVIWHRTQVVCTFAGFGFILLAASPFLLLAAPLFFCCPWNHSRRADDPLPT</sequence>
<dbReference type="Gene3D" id="3.30.40.10">
    <property type="entry name" value="Zinc/RING finger domain, C3HC4 (zinc finger)"/>
    <property type="match status" value="1"/>
</dbReference>
<evidence type="ECO:0000256" key="5">
    <source>
        <dbReference type="ARBA" id="ARBA00022679"/>
    </source>
</evidence>
<dbReference type="AlphaFoldDB" id="A0A8C5B944"/>
<keyword evidence="8" id="KW-0677">Repeat</keyword>